<evidence type="ECO:0000313" key="2">
    <source>
        <dbReference type="Proteomes" id="UP000012227"/>
    </source>
</evidence>
<sequence>MEEYKPKSKEIWELFKKQKFRCCISNRRFTKLNVDLGLKIPLEKGGKPEFDNLCLFDKAFSGLKKYYTIEEIREIFSEVVNHEQG</sequence>
<dbReference type="STRING" id="1218591.LEP1GSC199_0111"/>
<name>N1W3I9_9LEPT</name>
<comment type="caution">
    <text evidence="1">The sequence shown here is derived from an EMBL/GenBank/DDBJ whole genome shotgun (WGS) entry which is preliminary data.</text>
</comment>
<dbReference type="AlphaFoldDB" id="N1W3I9"/>
<dbReference type="RefSeq" id="WP_002991792.1">
    <property type="nucleotide sequence ID" value="NZ_AOGY02000083.1"/>
</dbReference>
<dbReference type="EMBL" id="AOGY02000083">
    <property type="protein sequence ID" value="EMY67797.1"/>
    <property type="molecule type" value="Genomic_DNA"/>
</dbReference>
<accession>N1W3I9</accession>
<reference evidence="1 2" key="1">
    <citation type="submission" date="2013-03" db="EMBL/GenBank/DDBJ databases">
        <authorList>
            <person name="Harkins D.M."/>
            <person name="Durkin A.S."/>
            <person name="Brinkac L.M."/>
            <person name="Haft D.H."/>
            <person name="Selengut J.D."/>
            <person name="Sanka R."/>
            <person name="DePew J."/>
            <person name="Purushe J."/>
            <person name="Galloway R.L."/>
            <person name="Vinetz J.M."/>
            <person name="Sutton G.G."/>
            <person name="Nierman W.C."/>
            <person name="Fouts D.E."/>
        </authorList>
    </citation>
    <scope>NUCLEOTIDE SEQUENCE [LARGE SCALE GENOMIC DNA]</scope>
    <source>
        <strain evidence="1 2">Waz Holland</strain>
    </source>
</reference>
<gene>
    <name evidence="1" type="ORF">LEP1GSC199_0111</name>
</gene>
<organism evidence="1 2">
    <name type="scientific">Leptospira vanthielii serovar Holland str. Waz Holland = ATCC 700522</name>
    <dbReference type="NCBI Taxonomy" id="1218591"/>
    <lineage>
        <taxon>Bacteria</taxon>
        <taxon>Pseudomonadati</taxon>
        <taxon>Spirochaetota</taxon>
        <taxon>Spirochaetia</taxon>
        <taxon>Leptospirales</taxon>
        <taxon>Leptospiraceae</taxon>
        <taxon>Leptospira</taxon>
    </lineage>
</organism>
<dbReference type="Proteomes" id="UP000012227">
    <property type="component" value="Unassembled WGS sequence"/>
</dbReference>
<evidence type="ECO:0000313" key="1">
    <source>
        <dbReference type="EMBL" id="EMY67797.1"/>
    </source>
</evidence>
<protein>
    <submittedName>
        <fullName evidence="1">Uncharacterized protein</fullName>
    </submittedName>
</protein>
<proteinExistence type="predicted"/>